<name>A0A1Y5PUC7_9SPHN</name>
<organism evidence="1">
    <name type="scientific">uncultured Sphingopyxis sp</name>
    <dbReference type="NCBI Taxonomy" id="310581"/>
    <lineage>
        <taxon>Bacteria</taxon>
        <taxon>Pseudomonadati</taxon>
        <taxon>Pseudomonadota</taxon>
        <taxon>Alphaproteobacteria</taxon>
        <taxon>Sphingomonadales</taxon>
        <taxon>Sphingomonadaceae</taxon>
        <taxon>Sphingopyxis</taxon>
        <taxon>environmental samples</taxon>
    </lineage>
</organism>
<dbReference type="EMBL" id="LT598653">
    <property type="protein sequence ID" value="SBV32296.1"/>
    <property type="molecule type" value="Genomic_DNA"/>
</dbReference>
<dbReference type="RefSeq" id="WP_295325077.1">
    <property type="nucleotide sequence ID" value="NZ_LT598653.1"/>
</dbReference>
<proteinExistence type="predicted"/>
<evidence type="ECO:0000313" key="1">
    <source>
        <dbReference type="EMBL" id="SBV32296.1"/>
    </source>
</evidence>
<accession>A0A1Y5PUC7</accession>
<dbReference type="KEGG" id="sphu:SPPYR_1176"/>
<sequence>MAEDIERLQAVRAIRDALVEQMLRLDQLGDSRTAADLSPAIDRLNRELGETPSDEEIERLRRNLFMN</sequence>
<dbReference type="AlphaFoldDB" id="A0A1Y5PUC7"/>
<gene>
    <name evidence="1" type="ORF">SPPYR_1176</name>
</gene>
<reference evidence="1" key="1">
    <citation type="submission" date="2016-03" db="EMBL/GenBank/DDBJ databases">
        <authorList>
            <person name="Ploux O."/>
        </authorList>
    </citation>
    <scope>NUCLEOTIDE SEQUENCE</scope>
    <source>
        <strain evidence="1">UC10</strain>
    </source>
</reference>
<protein>
    <submittedName>
        <fullName evidence="1">Uncharacterized protein</fullName>
    </submittedName>
</protein>